<keyword evidence="1" id="KW-0175">Coiled coil</keyword>
<organism evidence="2 3">
    <name type="scientific">Gangjinia marincola</name>
    <dbReference type="NCBI Taxonomy" id="578463"/>
    <lineage>
        <taxon>Bacteria</taxon>
        <taxon>Pseudomonadati</taxon>
        <taxon>Bacteroidota</taxon>
        <taxon>Flavobacteriia</taxon>
        <taxon>Flavobacteriales</taxon>
        <taxon>Flavobacteriaceae</taxon>
        <taxon>Gangjinia</taxon>
    </lineage>
</organism>
<evidence type="ECO:0000313" key="2">
    <source>
        <dbReference type="EMBL" id="GAA0873409.1"/>
    </source>
</evidence>
<accession>A0ABN1MJL0</accession>
<gene>
    <name evidence="2" type="ORF">GCM10009117_25560</name>
</gene>
<sequence>MMESSTQIKNRMIKKAAQLWGVAPNEIESSFDPLISLLIEACANEIEKISRQVGNSQTRITERLIELMTPETLYGPKPAHAIAQTKAVEKETLIEEKKMFYVKKRVKSKANKTEMKNIFFSPVKPTKLINASIRKMVFADRCIAKAEGKKQAEDLVILPGKQLSFNTLFLGIETEAEGINLKNVSLYFEFSDLEFKDLFYYQLANIRVYYNDKLLQAENGFDKEEALDRNNLASVFKNMSRKTLTVETQVMDLYKKYFVTLSSAQKLHKQSKLPKELLECVDVTKHKDFNDLHWLKIEFPKVISPKMLEQTDCALNVFPILNRKIETLSYQLKNYINIIPISTTQLFLDIDEITNTAGQTYNVRDFDTTDDQKGTYVLRRDNVGKLDSRKAQEYLMQLVELLKNESASFSLFGNDFLQENIQDLNQRITLLEKKVMDSTAKTIETNYISVKPYKKRDTILVDYWVTNGIDANGIKSDTPLQIYKGAELDQKFTRIRSVSNQGKDDLTSDERLYAYRRALLSRNRIVTREDVKALCYELCAKKISHVEVTKGYKTDLHLAKGKIPCIMINLKQNKAVKTNAEEWESIKSNILTILAQESTAVFPYEIRINH</sequence>
<dbReference type="InterPro" id="IPR010272">
    <property type="entry name" value="T6SS_TssF"/>
</dbReference>
<keyword evidence="3" id="KW-1185">Reference proteome</keyword>
<dbReference type="EMBL" id="BAAAFG010000016">
    <property type="protein sequence ID" value="GAA0873409.1"/>
    <property type="molecule type" value="Genomic_DNA"/>
</dbReference>
<evidence type="ECO:0000256" key="1">
    <source>
        <dbReference type="SAM" id="Coils"/>
    </source>
</evidence>
<comment type="caution">
    <text evidence="2">The sequence shown here is derived from an EMBL/GenBank/DDBJ whole genome shotgun (WGS) entry which is preliminary data.</text>
</comment>
<dbReference type="Proteomes" id="UP001500507">
    <property type="component" value="Unassembled WGS sequence"/>
</dbReference>
<proteinExistence type="predicted"/>
<reference evidence="2 3" key="1">
    <citation type="journal article" date="2019" name="Int. J. Syst. Evol. Microbiol.">
        <title>The Global Catalogue of Microorganisms (GCM) 10K type strain sequencing project: providing services to taxonomists for standard genome sequencing and annotation.</title>
        <authorList>
            <consortium name="The Broad Institute Genomics Platform"/>
            <consortium name="The Broad Institute Genome Sequencing Center for Infectious Disease"/>
            <person name="Wu L."/>
            <person name="Ma J."/>
        </authorList>
    </citation>
    <scope>NUCLEOTIDE SEQUENCE [LARGE SCALE GENOMIC DNA]</scope>
    <source>
        <strain evidence="2 3">JCM 16082</strain>
    </source>
</reference>
<feature type="coiled-coil region" evidence="1">
    <location>
        <begin position="414"/>
        <end position="441"/>
    </location>
</feature>
<protein>
    <submittedName>
        <fullName evidence="2">Type VI secretion system baseplate subunit TssF</fullName>
    </submittedName>
</protein>
<evidence type="ECO:0000313" key="3">
    <source>
        <dbReference type="Proteomes" id="UP001500507"/>
    </source>
</evidence>
<dbReference type="Pfam" id="PF05947">
    <property type="entry name" value="T6SS_TssF"/>
    <property type="match status" value="1"/>
</dbReference>
<name>A0ABN1MJL0_9FLAO</name>